<dbReference type="AlphaFoldDB" id="L7FL16"/>
<dbReference type="GO" id="GO:0016787">
    <property type="term" value="F:hydrolase activity"/>
    <property type="evidence" value="ECO:0007669"/>
    <property type="project" value="UniProtKB-KW"/>
</dbReference>
<dbReference type="Proteomes" id="UP000014680">
    <property type="component" value="Unassembled WGS sequence"/>
</dbReference>
<keyword evidence="3" id="KW-0235">DNA replication</keyword>
<dbReference type="PRINTS" id="PR00228">
    <property type="entry name" value="GEMCOATCLVL1"/>
</dbReference>
<dbReference type="GO" id="GO:0005198">
    <property type="term" value="F:structural molecule activity"/>
    <property type="evidence" value="ECO:0007669"/>
    <property type="project" value="InterPro"/>
</dbReference>
<dbReference type="GO" id="GO:0006260">
    <property type="term" value="P:DNA replication"/>
    <property type="evidence" value="ECO:0007669"/>
    <property type="project" value="UniProtKB-KW"/>
</dbReference>
<dbReference type="Gene3D" id="3.40.1310.20">
    <property type="match status" value="2"/>
</dbReference>
<dbReference type="GO" id="GO:0003677">
    <property type="term" value="F:DNA binding"/>
    <property type="evidence" value="ECO:0007669"/>
    <property type="project" value="UniProtKB-KW"/>
</dbReference>
<feature type="region of interest" description="Disordered" evidence="11">
    <location>
        <begin position="1"/>
        <end position="23"/>
    </location>
</feature>
<dbReference type="GeneID" id="14885369"/>
<dbReference type="Pfam" id="PF00799">
    <property type="entry name" value="Gemini_AL1"/>
    <property type="match status" value="1"/>
</dbReference>
<dbReference type="KEGG" id="eiv:EIN_004470"/>
<evidence type="ECO:0000256" key="6">
    <source>
        <dbReference type="ARBA" id="ARBA00022741"/>
    </source>
</evidence>
<dbReference type="OrthoDB" id="1716563at2759"/>
<keyword evidence="10" id="KW-0238">DNA-binding</keyword>
<keyword evidence="2" id="KW-0548">Nucleotidyltransferase</keyword>
<dbReference type="GO" id="GO:0046872">
    <property type="term" value="F:metal ion binding"/>
    <property type="evidence" value="ECO:0007669"/>
    <property type="project" value="UniProtKB-KW"/>
</dbReference>
<evidence type="ECO:0000256" key="7">
    <source>
        <dbReference type="ARBA" id="ARBA00022759"/>
    </source>
</evidence>
<feature type="domain" description="CRESS-DNA virus Rep endonuclease" evidence="12">
    <location>
        <begin position="41"/>
        <end position="88"/>
    </location>
</feature>
<evidence type="ECO:0000259" key="12">
    <source>
        <dbReference type="Pfam" id="PF00799"/>
    </source>
</evidence>
<sequence length="139" mass="16096">MSKQQPNEKRCVRSLKPAGAAENKPTEAVVKKTIKAEVKDFRIDAKNLFLTYPQCDIYKVIALKQVKGALFNRGVKYILVCKEDHHENDERKLPKYWGISSRRKKYHGHYEKVDSSVNVMKYVKKDGDWIEEGTAPVEK</sequence>
<dbReference type="GO" id="GO:0016779">
    <property type="term" value="F:nucleotidyltransferase activity"/>
    <property type="evidence" value="ECO:0007669"/>
    <property type="project" value="UniProtKB-KW"/>
</dbReference>
<evidence type="ECO:0000256" key="1">
    <source>
        <dbReference type="ARBA" id="ARBA00022679"/>
    </source>
</evidence>
<organism evidence="13 14">
    <name type="scientific">Entamoeba invadens IP1</name>
    <dbReference type="NCBI Taxonomy" id="370355"/>
    <lineage>
        <taxon>Eukaryota</taxon>
        <taxon>Amoebozoa</taxon>
        <taxon>Evosea</taxon>
        <taxon>Archamoebae</taxon>
        <taxon>Mastigamoebida</taxon>
        <taxon>Entamoebidae</taxon>
        <taxon>Entamoeba</taxon>
    </lineage>
</organism>
<feature type="compositionally biased region" description="Basic and acidic residues" evidence="11">
    <location>
        <begin position="1"/>
        <end position="11"/>
    </location>
</feature>
<dbReference type="GO" id="GO:0000166">
    <property type="term" value="F:nucleotide binding"/>
    <property type="evidence" value="ECO:0007669"/>
    <property type="project" value="UniProtKB-KW"/>
</dbReference>
<keyword evidence="6" id="KW-0547">Nucleotide-binding</keyword>
<name>L7FL16_ENTIV</name>
<reference evidence="13 14" key="1">
    <citation type="submission" date="2012-10" db="EMBL/GenBank/DDBJ databases">
        <authorList>
            <person name="Zafar N."/>
            <person name="Inman J."/>
            <person name="Hall N."/>
            <person name="Lorenzi H."/>
            <person name="Caler E."/>
        </authorList>
    </citation>
    <scope>NUCLEOTIDE SEQUENCE [LARGE SCALE GENOMIC DNA]</scope>
    <source>
        <strain evidence="13 14">IP1</strain>
    </source>
</reference>
<evidence type="ECO:0000256" key="2">
    <source>
        <dbReference type="ARBA" id="ARBA00022695"/>
    </source>
</evidence>
<evidence type="ECO:0000256" key="11">
    <source>
        <dbReference type="SAM" id="MobiDB-lite"/>
    </source>
</evidence>
<accession>L7FL16</accession>
<protein>
    <recommendedName>
        <fullName evidence="12">CRESS-DNA virus Rep endonuclease domain-containing protein</fullName>
    </recommendedName>
</protein>
<evidence type="ECO:0000256" key="3">
    <source>
        <dbReference type="ARBA" id="ARBA00022705"/>
    </source>
</evidence>
<evidence type="ECO:0000256" key="4">
    <source>
        <dbReference type="ARBA" id="ARBA00022722"/>
    </source>
</evidence>
<dbReference type="RefSeq" id="XP_004185736.1">
    <property type="nucleotide sequence ID" value="XM_004185688.1"/>
</dbReference>
<dbReference type="InterPro" id="IPR049912">
    <property type="entry name" value="CRESS_DNA_REP"/>
</dbReference>
<keyword evidence="8" id="KW-0378">Hydrolase</keyword>
<evidence type="ECO:0000313" key="13">
    <source>
        <dbReference type="EMBL" id="ELP86390.1"/>
    </source>
</evidence>
<keyword evidence="7" id="KW-0255">Endonuclease</keyword>
<dbReference type="VEuPathDB" id="AmoebaDB:EIN_004470"/>
<keyword evidence="14" id="KW-1185">Reference proteome</keyword>
<evidence type="ECO:0000256" key="9">
    <source>
        <dbReference type="ARBA" id="ARBA00023124"/>
    </source>
</evidence>
<keyword evidence="9" id="KW-0190">Covalent protein-DNA linkage</keyword>
<gene>
    <name evidence="13" type="ORF">EIN_004470</name>
</gene>
<evidence type="ECO:0000313" key="14">
    <source>
        <dbReference type="Proteomes" id="UP000014680"/>
    </source>
</evidence>
<dbReference type="EMBL" id="KB206977">
    <property type="protein sequence ID" value="ELP86390.1"/>
    <property type="molecule type" value="Genomic_DNA"/>
</dbReference>
<dbReference type="GO" id="GO:0004519">
    <property type="term" value="F:endonuclease activity"/>
    <property type="evidence" value="ECO:0007669"/>
    <property type="project" value="UniProtKB-KW"/>
</dbReference>
<keyword evidence="5" id="KW-0479">Metal-binding</keyword>
<keyword evidence="1" id="KW-0808">Transferase</keyword>
<proteinExistence type="predicted"/>
<keyword evidence="4" id="KW-0540">Nuclease</keyword>
<dbReference type="SUPFAM" id="SSF55464">
    <property type="entry name" value="Origin of replication-binding domain, RBD-like"/>
    <property type="match status" value="1"/>
</dbReference>
<evidence type="ECO:0000256" key="10">
    <source>
        <dbReference type="ARBA" id="ARBA00023125"/>
    </source>
</evidence>
<dbReference type="InterPro" id="IPR001301">
    <property type="entry name" value="Gemini_AL1_CLV"/>
</dbReference>
<evidence type="ECO:0000256" key="8">
    <source>
        <dbReference type="ARBA" id="ARBA00022801"/>
    </source>
</evidence>
<evidence type="ECO:0000256" key="5">
    <source>
        <dbReference type="ARBA" id="ARBA00022723"/>
    </source>
</evidence>